<protein>
    <submittedName>
        <fullName evidence="1">Uncharacterized protein</fullName>
    </submittedName>
</protein>
<comment type="caution">
    <text evidence="1">The sequence shown here is derived from an EMBL/GenBank/DDBJ whole genome shotgun (WGS) entry which is preliminary data.</text>
</comment>
<proteinExistence type="predicted"/>
<evidence type="ECO:0000313" key="2">
    <source>
        <dbReference type="Proteomes" id="UP001501521"/>
    </source>
</evidence>
<keyword evidence="2" id="KW-1185">Reference proteome</keyword>
<name>A0ABP9F8H9_9ACTN</name>
<dbReference type="InterPro" id="IPR046683">
    <property type="entry name" value="DUF6553"/>
</dbReference>
<gene>
    <name evidence="1" type="ORF">GCM10025789_10740</name>
</gene>
<evidence type="ECO:0000313" key="1">
    <source>
        <dbReference type="EMBL" id="GAA4895150.1"/>
    </source>
</evidence>
<dbReference type="RefSeq" id="WP_345580096.1">
    <property type="nucleotide sequence ID" value="NZ_BAABLV010000017.1"/>
</dbReference>
<accession>A0ABP9F8H9</accession>
<dbReference type="Pfam" id="PF20190">
    <property type="entry name" value="DUF6553"/>
    <property type="match status" value="1"/>
</dbReference>
<dbReference type="EMBL" id="BAABLV010000017">
    <property type="protein sequence ID" value="GAA4895150.1"/>
    <property type="molecule type" value="Genomic_DNA"/>
</dbReference>
<dbReference type="Proteomes" id="UP001501521">
    <property type="component" value="Unassembled WGS sequence"/>
</dbReference>
<sequence length="180" mass="19668">MAALLTEYHLTDPDDMHPALALARYGKRRSGDQFVGFWLALLVESGQLRPNERTVRRHVEKFEHDAAVVAAIREAGVDDVDAELADAARVYFASGLEDASYTSTLMRMRRLSAPQVRAKAARQVADTAAMILDSGIDSRYVPLLVRGYRAALAPHGARELREAVADSPDLAAVITPILDA</sequence>
<organism evidence="1 2">
    <name type="scientific">Tessaracoccus lubricantis</name>
    <dbReference type="NCBI Taxonomy" id="545543"/>
    <lineage>
        <taxon>Bacteria</taxon>
        <taxon>Bacillati</taxon>
        <taxon>Actinomycetota</taxon>
        <taxon>Actinomycetes</taxon>
        <taxon>Propionibacteriales</taxon>
        <taxon>Propionibacteriaceae</taxon>
        <taxon>Tessaracoccus</taxon>
    </lineage>
</organism>
<reference evidence="2" key="1">
    <citation type="journal article" date="2019" name="Int. J. Syst. Evol. Microbiol.">
        <title>The Global Catalogue of Microorganisms (GCM) 10K type strain sequencing project: providing services to taxonomists for standard genome sequencing and annotation.</title>
        <authorList>
            <consortium name="The Broad Institute Genomics Platform"/>
            <consortium name="The Broad Institute Genome Sequencing Center for Infectious Disease"/>
            <person name="Wu L."/>
            <person name="Ma J."/>
        </authorList>
    </citation>
    <scope>NUCLEOTIDE SEQUENCE [LARGE SCALE GENOMIC DNA]</scope>
    <source>
        <strain evidence="2">JCM 19125</strain>
    </source>
</reference>